<evidence type="ECO:0000256" key="2">
    <source>
        <dbReference type="ARBA" id="ARBA00006275"/>
    </source>
</evidence>
<feature type="domain" description="RagB/SusD" evidence="6">
    <location>
        <begin position="260"/>
        <end position="546"/>
    </location>
</feature>
<dbReference type="Proteomes" id="UP000245880">
    <property type="component" value="Unassembled WGS sequence"/>
</dbReference>
<organism evidence="8 9">
    <name type="scientific">Dyadobacter jejuensis</name>
    <dbReference type="NCBI Taxonomy" id="1082580"/>
    <lineage>
        <taxon>Bacteria</taxon>
        <taxon>Pseudomonadati</taxon>
        <taxon>Bacteroidota</taxon>
        <taxon>Cytophagia</taxon>
        <taxon>Cytophagales</taxon>
        <taxon>Spirosomataceae</taxon>
        <taxon>Dyadobacter</taxon>
    </lineage>
</organism>
<dbReference type="Gene3D" id="1.25.40.390">
    <property type="match status" value="1"/>
</dbReference>
<accession>A0A316ACR9</accession>
<dbReference type="SUPFAM" id="SSF48452">
    <property type="entry name" value="TPR-like"/>
    <property type="match status" value="1"/>
</dbReference>
<comment type="similarity">
    <text evidence="2">Belongs to the SusD family.</text>
</comment>
<dbReference type="CDD" id="cd08977">
    <property type="entry name" value="SusD"/>
    <property type="match status" value="1"/>
</dbReference>
<reference evidence="8 9" key="1">
    <citation type="submission" date="2018-03" db="EMBL/GenBank/DDBJ databases">
        <title>Genomic Encyclopedia of Archaeal and Bacterial Type Strains, Phase II (KMG-II): from individual species to whole genera.</title>
        <authorList>
            <person name="Goeker M."/>
        </authorList>
    </citation>
    <scope>NUCLEOTIDE SEQUENCE [LARGE SCALE GENOMIC DNA]</scope>
    <source>
        <strain evidence="8 9">DSM 100346</strain>
    </source>
</reference>
<dbReference type="RefSeq" id="WP_109677450.1">
    <property type="nucleotide sequence ID" value="NZ_QGDT01000015.1"/>
</dbReference>
<evidence type="ECO:0000256" key="3">
    <source>
        <dbReference type="ARBA" id="ARBA00022729"/>
    </source>
</evidence>
<keyword evidence="9" id="KW-1185">Reference proteome</keyword>
<evidence type="ECO:0000313" key="9">
    <source>
        <dbReference type="Proteomes" id="UP000245880"/>
    </source>
</evidence>
<dbReference type="GO" id="GO:0009279">
    <property type="term" value="C:cell outer membrane"/>
    <property type="evidence" value="ECO:0007669"/>
    <property type="project" value="UniProtKB-SubCell"/>
</dbReference>
<evidence type="ECO:0000259" key="6">
    <source>
        <dbReference type="Pfam" id="PF07980"/>
    </source>
</evidence>
<sequence length="546" mass="61082">MKKILYIISVFTITGIFTSCNGLLEENPLGLATAESYYATPKGIEDGLKATYSPLRNFYGKEAGFFLTVTGTDMYTNGFGGATNNPDYNNYSQNFLGTSGYVKNIWDNFYVGINQANAVIGRAPQVEGISETERKRIIGEASFLRALYYFHLVQQFGDVHFTLEETQGVETEAKRTPVATVYEQGILPDLEFAIASLPATAAAYGQVTKPAAQSLMARVQLTIGNWSEAEKYAQAVISSNVYSLVANFGDLWEIDKELNPEVIWSVQYTDDPLTNSTGNQGHLFFIFDYTLNPALTRDVEYGRAYQRFMPTNYTLNLFDLTKDSRFDGSFQTTWIANTPAVINGAAVAPGDTAIKIVIHPVPDAEQKKVPYWLIDYNNKWVASVTDPLEIGGSNRRQFPSLKKYLDPLRTSVNAVDGRRDFIVLRLAELYLIASEAAFRQGKLAQAAEYINVVRTRAALPGKSAEMQVTEADLSLDFIMDERGRELAGEMHRWYDLKRSGAFLDRLRKYNLDAAVNVKEMHLVRPIPQAQIDRVTNPSDFLQNPGY</sequence>
<comment type="caution">
    <text evidence="8">The sequence shown here is derived from an EMBL/GenBank/DDBJ whole genome shotgun (WGS) entry which is preliminary data.</text>
</comment>
<evidence type="ECO:0000259" key="7">
    <source>
        <dbReference type="Pfam" id="PF14322"/>
    </source>
</evidence>
<dbReference type="InterPro" id="IPR011990">
    <property type="entry name" value="TPR-like_helical_dom_sf"/>
</dbReference>
<comment type="subcellular location">
    <subcellularLocation>
        <location evidence="1">Cell outer membrane</location>
    </subcellularLocation>
</comment>
<gene>
    <name evidence="8" type="ORF">CLV98_11569</name>
</gene>
<dbReference type="OrthoDB" id="906516at2"/>
<dbReference type="PROSITE" id="PS51257">
    <property type="entry name" value="PROKAR_LIPOPROTEIN"/>
    <property type="match status" value="1"/>
</dbReference>
<dbReference type="Pfam" id="PF07980">
    <property type="entry name" value="SusD_RagB"/>
    <property type="match status" value="1"/>
</dbReference>
<dbReference type="InterPro" id="IPR033985">
    <property type="entry name" value="SusD-like_N"/>
</dbReference>
<proteinExistence type="inferred from homology"/>
<dbReference type="Pfam" id="PF14322">
    <property type="entry name" value="SusD-like_3"/>
    <property type="match status" value="1"/>
</dbReference>
<evidence type="ECO:0000256" key="1">
    <source>
        <dbReference type="ARBA" id="ARBA00004442"/>
    </source>
</evidence>
<keyword evidence="3" id="KW-0732">Signal</keyword>
<dbReference type="InterPro" id="IPR012944">
    <property type="entry name" value="SusD_RagB_dom"/>
</dbReference>
<dbReference type="EMBL" id="QGDT01000015">
    <property type="protein sequence ID" value="PWJ55048.1"/>
    <property type="molecule type" value="Genomic_DNA"/>
</dbReference>
<feature type="domain" description="SusD-like N-terminal" evidence="7">
    <location>
        <begin position="86"/>
        <end position="221"/>
    </location>
</feature>
<evidence type="ECO:0000313" key="8">
    <source>
        <dbReference type="EMBL" id="PWJ55048.1"/>
    </source>
</evidence>
<protein>
    <submittedName>
        <fullName evidence="8">Putative outer membrane starch-binding protein</fullName>
    </submittedName>
</protein>
<dbReference type="AlphaFoldDB" id="A0A316ACR9"/>
<evidence type="ECO:0000256" key="4">
    <source>
        <dbReference type="ARBA" id="ARBA00023136"/>
    </source>
</evidence>
<name>A0A316ACR9_9BACT</name>
<keyword evidence="5" id="KW-0998">Cell outer membrane</keyword>
<keyword evidence="4" id="KW-0472">Membrane</keyword>
<evidence type="ECO:0000256" key="5">
    <source>
        <dbReference type="ARBA" id="ARBA00023237"/>
    </source>
</evidence>